<sequence length="219" mass="25279">MKGKQRMMDLIAGKKIRKGKQSESYTLYDTCNKCPLWVYVDLVCRDNLKALVIDGYPSDDILNKTKMSLIIEFSELSGNPHTAAMNIVLKNIHVYRIQINCLQMSHRLLLLGDSDTAINYLKSQGIIDVSYNRNKFLKRLEGIIKSKVINMNKDMKKYNKSASEKADKPTPQYYNDHLAILSSHFKFNIDMNITLAQYASYLKIFNQSISKNQNYGKYK</sequence>
<comment type="caution">
    <text evidence="1">The sequence shown here is derived from an EMBL/GenBank/DDBJ whole genome shotgun (WGS) entry which is preliminary data.</text>
</comment>
<protein>
    <submittedName>
        <fullName evidence="1">Uncharacterized protein</fullName>
    </submittedName>
</protein>
<gene>
    <name evidence="1" type="ORF">GGR21_002463</name>
</gene>
<dbReference type="AlphaFoldDB" id="A0A840CKH2"/>
<accession>A0A840CKH2</accession>
<proteinExistence type="predicted"/>
<reference evidence="1 2" key="1">
    <citation type="submission" date="2020-08" db="EMBL/GenBank/DDBJ databases">
        <title>Genomic Encyclopedia of Type Strains, Phase IV (KMG-IV): sequencing the most valuable type-strain genomes for metagenomic binning, comparative biology and taxonomic classification.</title>
        <authorList>
            <person name="Goeker M."/>
        </authorList>
    </citation>
    <scope>NUCLEOTIDE SEQUENCE [LARGE SCALE GENOMIC DNA]</scope>
    <source>
        <strain evidence="1 2">DSM 104969</strain>
    </source>
</reference>
<name>A0A840CKH2_9BACT</name>
<evidence type="ECO:0000313" key="2">
    <source>
        <dbReference type="Proteomes" id="UP000555103"/>
    </source>
</evidence>
<dbReference type="Proteomes" id="UP000555103">
    <property type="component" value="Unassembled WGS sequence"/>
</dbReference>
<organism evidence="1 2">
    <name type="scientific">Dysgonomonas hofstadii</name>
    <dbReference type="NCBI Taxonomy" id="637886"/>
    <lineage>
        <taxon>Bacteria</taxon>
        <taxon>Pseudomonadati</taxon>
        <taxon>Bacteroidota</taxon>
        <taxon>Bacteroidia</taxon>
        <taxon>Bacteroidales</taxon>
        <taxon>Dysgonomonadaceae</taxon>
        <taxon>Dysgonomonas</taxon>
    </lineage>
</organism>
<evidence type="ECO:0000313" key="1">
    <source>
        <dbReference type="EMBL" id="MBB4036557.1"/>
    </source>
</evidence>
<keyword evidence="2" id="KW-1185">Reference proteome</keyword>
<dbReference type="EMBL" id="JACIEP010000008">
    <property type="protein sequence ID" value="MBB4036557.1"/>
    <property type="molecule type" value="Genomic_DNA"/>
</dbReference>